<reference evidence="3 4" key="1">
    <citation type="submission" date="2019-06" db="EMBL/GenBank/DDBJ databases">
        <title>Sequencing the genomes of 1000 actinobacteria strains.</title>
        <authorList>
            <person name="Klenk H.-P."/>
        </authorList>
    </citation>
    <scope>NUCLEOTIDE SEQUENCE [LARGE SCALE GENOMIC DNA]</scope>
    <source>
        <strain evidence="3 4">DSM 45679</strain>
    </source>
</reference>
<evidence type="ECO:0000256" key="1">
    <source>
        <dbReference type="SAM" id="SignalP"/>
    </source>
</evidence>
<comment type="caution">
    <text evidence="3">The sequence shown here is derived from an EMBL/GenBank/DDBJ whole genome shotgun (WGS) entry which is preliminary data.</text>
</comment>
<dbReference type="PANTHER" id="PTHR12110">
    <property type="entry name" value="HYDROXYPYRUVATE ISOMERASE"/>
    <property type="match status" value="1"/>
</dbReference>
<name>A0A542CU01_AMYCI</name>
<feature type="signal peptide" evidence="1">
    <location>
        <begin position="1"/>
        <end position="34"/>
    </location>
</feature>
<dbReference type="Pfam" id="PF01261">
    <property type="entry name" value="AP_endonuc_2"/>
    <property type="match status" value="1"/>
</dbReference>
<dbReference type="InterPro" id="IPR050312">
    <property type="entry name" value="IolE/XylAMocC-like"/>
</dbReference>
<accession>A0A542CU01</accession>
<dbReference type="SUPFAM" id="SSF51658">
    <property type="entry name" value="Xylose isomerase-like"/>
    <property type="match status" value="1"/>
</dbReference>
<dbReference type="PROSITE" id="PS51318">
    <property type="entry name" value="TAT"/>
    <property type="match status" value="1"/>
</dbReference>
<protein>
    <submittedName>
        <fullName evidence="3">Sugar phosphate isomerase/epimerase</fullName>
    </submittedName>
</protein>
<proteinExistence type="predicted"/>
<organism evidence="3 4">
    <name type="scientific">Amycolatopsis cihanbeyliensis</name>
    <dbReference type="NCBI Taxonomy" id="1128664"/>
    <lineage>
        <taxon>Bacteria</taxon>
        <taxon>Bacillati</taxon>
        <taxon>Actinomycetota</taxon>
        <taxon>Actinomycetes</taxon>
        <taxon>Pseudonocardiales</taxon>
        <taxon>Pseudonocardiaceae</taxon>
        <taxon>Amycolatopsis</taxon>
    </lineage>
</organism>
<feature type="domain" description="Xylose isomerase-like TIM barrel" evidence="2">
    <location>
        <begin position="72"/>
        <end position="254"/>
    </location>
</feature>
<dbReference type="GO" id="GO:0016853">
    <property type="term" value="F:isomerase activity"/>
    <property type="evidence" value="ECO:0007669"/>
    <property type="project" value="UniProtKB-KW"/>
</dbReference>
<dbReference type="RefSeq" id="WP_142003545.1">
    <property type="nucleotide sequence ID" value="NZ_VFML01000002.1"/>
</dbReference>
<keyword evidence="3" id="KW-0413">Isomerase</keyword>
<keyword evidence="4" id="KW-1185">Reference proteome</keyword>
<dbReference type="InterPro" id="IPR006311">
    <property type="entry name" value="TAT_signal"/>
</dbReference>
<evidence type="ECO:0000259" key="2">
    <source>
        <dbReference type="Pfam" id="PF01261"/>
    </source>
</evidence>
<sequence>MSEGGFSRRAALRGAAGAALGLGAAAAFSGTAAAGPGTRGRWPGRMRVPKERIAVQLYTLRSLLEQDTPGTLEALADMGYRNVELAGTYGRSAEEFRSLLDRNHLRAVSSHIGFDGADVDQLIADTKVLGARYADCAWAKFDTIAEWIAFAERLDRAGRAFRRAGIRYGYHNHAHEFQPIDGVRPFDVLARNTGWWHIHFEFDLYWLVVAGVDPVREFWRQPGRVRQFHVKDRAPDGGFADLGTGTIDFGSLFRDTWLGGVRHYIVEHDQPSDPLRTARVGHQYLTDLRF</sequence>
<evidence type="ECO:0000313" key="3">
    <source>
        <dbReference type="EMBL" id="TQI94301.1"/>
    </source>
</evidence>
<dbReference type="EMBL" id="VFML01000002">
    <property type="protein sequence ID" value="TQI94301.1"/>
    <property type="molecule type" value="Genomic_DNA"/>
</dbReference>
<dbReference type="Gene3D" id="3.20.20.150">
    <property type="entry name" value="Divalent-metal-dependent TIM barrel enzymes"/>
    <property type="match status" value="1"/>
</dbReference>
<dbReference type="InterPro" id="IPR036237">
    <property type="entry name" value="Xyl_isomerase-like_sf"/>
</dbReference>
<keyword evidence="1" id="KW-0732">Signal</keyword>
<dbReference type="Proteomes" id="UP000320876">
    <property type="component" value="Unassembled WGS sequence"/>
</dbReference>
<feature type="chain" id="PRO_5039312767" evidence="1">
    <location>
        <begin position="35"/>
        <end position="290"/>
    </location>
</feature>
<dbReference type="OrthoDB" id="9798407at2"/>
<dbReference type="PANTHER" id="PTHR12110:SF41">
    <property type="entry name" value="INOSOSE DEHYDRATASE"/>
    <property type="match status" value="1"/>
</dbReference>
<dbReference type="AlphaFoldDB" id="A0A542CU01"/>
<dbReference type="InterPro" id="IPR013022">
    <property type="entry name" value="Xyl_isomerase-like_TIM-brl"/>
</dbReference>
<evidence type="ECO:0000313" key="4">
    <source>
        <dbReference type="Proteomes" id="UP000320876"/>
    </source>
</evidence>
<gene>
    <name evidence="3" type="ORF">FB471_6464</name>
</gene>